<evidence type="ECO:0000313" key="2">
    <source>
        <dbReference type="EMBL" id="KIG12347.1"/>
    </source>
</evidence>
<dbReference type="InterPro" id="IPR002881">
    <property type="entry name" value="DUF58"/>
</dbReference>
<dbReference type="EMBL" id="JMCC02000136">
    <property type="protein sequence ID" value="KIG12347.1"/>
    <property type="molecule type" value="Genomic_DNA"/>
</dbReference>
<dbReference type="Pfam" id="PF01882">
    <property type="entry name" value="DUF58"/>
    <property type="match status" value="1"/>
</dbReference>
<comment type="caution">
    <text evidence="2">The sequence shown here is derived from an EMBL/GenBank/DDBJ whole genome shotgun (WGS) entry which is preliminary data.</text>
</comment>
<sequence length="318" mass="35446">MALGERIGRGRRHQKKTKQVDRSDLFDDEFLRQLELLQVVARRLIRGRQRAERKTKKVGSGLEFADHREYSPGDDIRAVDWGVYARLGQTLVRLFEEDEDLPLRVVVDVSDSMLTKDGQKLIYAQKIAAALAYVGLAGLDRVGLTAFSSTIHETLPAIRGKGRIFRVFEFLKNTKIGGPTSIAAGCKRVAAQASQPGVTVVLSDFYDLEGAFDGLNMLRFRKHEVVAIQVLDPIEANPIDTGLRGDVTLVDVEGDGANSRDVTLSAALLKAYAEAHERFCTQLENKCRSRGMPFFRASIDEPFEDLVLRIFRLGGVLR</sequence>
<name>A0A0C2CWX0_9BACT</name>
<evidence type="ECO:0000259" key="1">
    <source>
        <dbReference type="Pfam" id="PF01882"/>
    </source>
</evidence>
<dbReference type="InterPro" id="IPR036465">
    <property type="entry name" value="vWFA_dom_sf"/>
</dbReference>
<evidence type="ECO:0000313" key="3">
    <source>
        <dbReference type="Proteomes" id="UP000031599"/>
    </source>
</evidence>
<proteinExistence type="predicted"/>
<dbReference type="CDD" id="cd00198">
    <property type="entry name" value="vWFA"/>
    <property type="match status" value="1"/>
</dbReference>
<dbReference type="RefSeq" id="WP_052557933.1">
    <property type="nucleotide sequence ID" value="NZ_JMCC02000136.1"/>
</dbReference>
<reference evidence="2 3" key="1">
    <citation type="submission" date="2014-12" db="EMBL/GenBank/DDBJ databases">
        <title>Genome assembly of Enhygromyxa salina DSM 15201.</title>
        <authorList>
            <person name="Sharma G."/>
            <person name="Subramanian S."/>
        </authorList>
    </citation>
    <scope>NUCLEOTIDE SEQUENCE [LARGE SCALE GENOMIC DNA]</scope>
    <source>
        <strain evidence="2 3">DSM 15201</strain>
    </source>
</reference>
<dbReference type="AlphaFoldDB" id="A0A0C2CWX0"/>
<dbReference type="PANTHER" id="PTHR33608">
    <property type="entry name" value="BLL2464 PROTEIN"/>
    <property type="match status" value="1"/>
</dbReference>
<protein>
    <recommendedName>
        <fullName evidence="1">DUF58 domain-containing protein</fullName>
    </recommendedName>
</protein>
<dbReference type="Proteomes" id="UP000031599">
    <property type="component" value="Unassembled WGS sequence"/>
</dbReference>
<dbReference type="PANTHER" id="PTHR33608:SF7">
    <property type="entry name" value="DUF58 DOMAIN-CONTAINING PROTEIN"/>
    <property type="match status" value="1"/>
</dbReference>
<gene>
    <name evidence="2" type="ORF">DB30_01579</name>
</gene>
<feature type="domain" description="DUF58" evidence="1">
    <location>
        <begin position="66"/>
        <end position="275"/>
    </location>
</feature>
<accession>A0A0C2CWX0</accession>
<dbReference type="SUPFAM" id="SSF53300">
    <property type="entry name" value="vWA-like"/>
    <property type="match status" value="1"/>
</dbReference>
<organism evidence="2 3">
    <name type="scientific">Enhygromyxa salina</name>
    <dbReference type="NCBI Taxonomy" id="215803"/>
    <lineage>
        <taxon>Bacteria</taxon>
        <taxon>Pseudomonadati</taxon>
        <taxon>Myxococcota</taxon>
        <taxon>Polyangia</taxon>
        <taxon>Nannocystales</taxon>
        <taxon>Nannocystaceae</taxon>
        <taxon>Enhygromyxa</taxon>
    </lineage>
</organism>
<dbReference type="Gene3D" id="3.40.50.410">
    <property type="entry name" value="von Willebrand factor, type A domain"/>
    <property type="match status" value="1"/>
</dbReference>